<dbReference type="InterPro" id="IPR029058">
    <property type="entry name" value="AB_hydrolase_fold"/>
</dbReference>
<protein>
    <submittedName>
        <fullName evidence="2">Dienelactone hydrolase family protein</fullName>
    </submittedName>
</protein>
<dbReference type="InterPro" id="IPR002925">
    <property type="entry name" value="Dienelactn_hydro"/>
</dbReference>
<dbReference type="EMBL" id="CP098023">
    <property type="protein sequence ID" value="WKD48994.1"/>
    <property type="molecule type" value="Genomic_DNA"/>
</dbReference>
<dbReference type="PANTHER" id="PTHR22946:SF0">
    <property type="entry name" value="DIENELACTONE HYDROLASE DOMAIN-CONTAINING PROTEIN"/>
    <property type="match status" value="1"/>
</dbReference>
<sequence length="241" mass="26292">MASEIIEYAVDGQSYTGYLAWDDRLADKRPGIILVHEWWGQNAFMRDQADQLARHGYRAFAVDMFGKGKHTDDPAEAQNLSDKARKSPVALEARFRTAQSLLQQHTSVDPTRIAAQGYCFGGEVALNMARLGLDLRGVVSFHGALASDISAQKGGIQAEIQVYTGGADVMIPPQQVGAFVEEMQVAGAKLTLISYPGVLHGFTNPTATERGEKLGLPLAYNREAAEDARQGALNFYQKIFS</sequence>
<dbReference type="RefSeq" id="WP_301414780.1">
    <property type="nucleotide sequence ID" value="NZ_CP098023.1"/>
</dbReference>
<keyword evidence="3" id="KW-1185">Reference proteome</keyword>
<dbReference type="SUPFAM" id="SSF53474">
    <property type="entry name" value="alpha/beta-Hydrolases"/>
    <property type="match status" value="1"/>
</dbReference>
<dbReference type="Proteomes" id="UP001321520">
    <property type="component" value="Chromosome"/>
</dbReference>
<accession>A0ABY9EC00</accession>
<evidence type="ECO:0000313" key="3">
    <source>
        <dbReference type="Proteomes" id="UP001321520"/>
    </source>
</evidence>
<keyword evidence="2" id="KW-0378">Hydrolase</keyword>
<organism evidence="2 3">
    <name type="scientific">Microbulbifer spongiae</name>
    <dbReference type="NCBI Taxonomy" id="2944933"/>
    <lineage>
        <taxon>Bacteria</taxon>
        <taxon>Pseudomonadati</taxon>
        <taxon>Pseudomonadota</taxon>
        <taxon>Gammaproteobacteria</taxon>
        <taxon>Cellvibrionales</taxon>
        <taxon>Microbulbiferaceae</taxon>
        <taxon>Microbulbifer</taxon>
    </lineage>
</organism>
<feature type="domain" description="Dienelactone hydrolase" evidence="1">
    <location>
        <begin position="17"/>
        <end position="239"/>
    </location>
</feature>
<dbReference type="GO" id="GO:0016787">
    <property type="term" value="F:hydrolase activity"/>
    <property type="evidence" value="ECO:0007669"/>
    <property type="project" value="UniProtKB-KW"/>
</dbReference>
<dbReference type="InterPro" id="IPR050261">
    <property type="entry name" value="FrsA_esterase"/>
</dbReference>
<evidence type="ECO:0000313" key="2">
    <source>
        <dbReference type="EMBL" id="WKD48994.1"/>
    </source>
</evidence>
<gene>
    <name evidence="2" type="ORF">M8T91_13985</name>
</gene>
<dbReference type="Gene3D" id="3.40.50.1820">
    <property type="entry name" value="alpha/beta hydrolase"/>
    <property type="match status" value="1"/>
</dbReference>
<reference evidence="2 3" key="1">
    <citation type="submission" date="2022-05" db="EMBL/GenBank/DDBJ databases">
        <title>Microbulbifer sp. nov., isolated from sponge.</title>
        <authorList>
            <person name="Gao L."/>
        </authorList>
    </citation>
    <scope>NUCLEOTIDE SEQUENCE [LARGE SCALE GENOMIC DNA]</scope>
    <source>
        <strain evidence="2 3">MI-G</strain>
    </source>
</reference>
<proteinExistence type="predicted"/>
<dbReference type="Pfam" id="PF01738">
    <property type="entry name" value="DLH"/>
    <property type="match status" value="1"/>
</dbReference>
<dbReference type="PANTHER" id="PTHR22946">
    <property type="entry name" value="DIENELACTONE HYDROLASE DOMAIN-CONTAINING PROTEIN-RELATED"/>
    <property type="match status" value="1"/>
</dbReference>
<name>A0ABY9EC00_9GAMM</name>
<evidence type="ECO:0000259" key="1">
    <source>
        <dbReference type="Pfam" id="PF01738"/>
    </source>
</evidence>